<comment type="cofactor">
    <cofactor evidence="14">
        <name>Zn(2+)</name>
        <dbReference type="ChEBI" id="CHEBI:29105"/>
    </cofactor>
    <text evidence="14">Binds 2 Zn(2+) ions per subunit that likely form a catalytic dimetal center.</text>
</comment>
<evidence type="ECO:0000256" key="6">
    <source>
        <dbReference type="ARBA" id="ARBA00022824"/>
    </source>
</evidence>
<evidence type="ECO:0000256" key="9">
    <source>
        <dbReference type="ARBA" id="ARBA00022989"/>
    </source>
</evidence>
<evidence type="ECO:0000256" key="15">
    <source>
        <dbReference type="SAM" id="Phobius"/>
    </source>
</evidence>
<evidence type="ECO:0000256" key="7">
    <source>
        <dbReference type="ARBA" id="ARBA00022832"/>
    </source>
</evidence>
<sequence length="331" mass="38148">MKDGNENEVEKKDKILVTHGTGVYDVTTFADIHPGGSKYLKAFNKKDITKAMEGPSHSHGPWAMRWLSEFRVGFAEDYPDFETPKLNLPDNDGFVDWTKPVLWQVGDLKERYTQWILTPTDRPLRLFESDFFEYFSNNTWYIVPIFWLPIVLFFASRCITGGFSPLETLTLFLFGIGVWTLTEYVLHRFVFHLEPYKSSGLLSILTDNKFWITFHFIMHGQHHKVPFDKGRLVFPIVPAAIIVYFFRILIHSLSGPVSGEGLVAGGIFGYVLYDIMHYFTHHGDFAKGSYFDKVRRAHVGHHFIDPNKTFGISSQFWDGPFGTKRKTAKAD</sequence>
<proteinExistence type="inferred from homology"/>
<dbReference type="EC" id="1.-.-.-" evidence="14"/>
<keyword evidence="3 14" id="KW-0444">Lipid biosynthesis</keyword>
<name>A0ABN7T7Q8_OIKDI</name>
<keyword evidence="14" id="KW-0408">Iron</keyword>
<keyword evidence="4 15" id="KW-0812">Transmembrane</keyword>
<keyword evidence="10 14" id="KW-0560">Oxidoreductase</keyword>
<dbReference type="Gene3D" id="3.10.120.10">
    <property type="entry name" value="Cytochrome b5-like heme/steroid binding domain"/>
    <property type="match status" value="1"/>
</dbReference>
<evidence type="ECO:0000313" key="18">
    <source>
        <dbReference type="Proteomes" id="UP001158576"/>
    </source>
</evidence>
<dbReference type="Pfam" id="PF00173">
    <property type="entry name" value="Cyt-b5"/>
    <property type="match status" value="1"/>
</dbReference>
<dbReference type="EMBL" id="OU015567">
    <property type="protein sequence ID" value="CAG5111407.1"/>
    <property type="molecule type" value="Genomic_DNA"/>
</dbReference>
<evidence type="ECO:0000259" key="16">
    <source>
        <dbReference type="PROSITE" id="PS50255"/>
    </source>
</evidence>
<evidence type="ECO:0000256" key="13">
    <source>
        <dbReference type="ARBA" id="ARBA00023160"/>
    </source>
</evidence>
<dbReference type="PROSITE" id="PS50255">
    <property type="entry name" value="CYTOCHROME_B5_2"/>
    <property type="match status" value="1"/>
</dbReference>
<dbReference type="PIRSF" id="PIRSF005149">
    <property type="entry name" value="IPC-B_HD"/>
    <property type="match status" value="1"/>
</dbReference>
<dbReference type="Pfam" id="PF04116">
    <property type="entry name" value="FA_hydroxylase"/>
    <property type="match status" value="1"/>
</dbReference>
<evidence type="ECO:0000313" key="17">
    <source>
        <dbReference type="EMBL" id="CAG5111407.1"/>
    </source>
</evidence>
<dbReference type="SMART" id="SM01117">
    <property type="entry name" value="Cyt-b5"/>
    <property type="match status" value="1"/>
</dbReference>
<feature type="transmembrane region" description="Helical" evidence="15">
    <location>
        <begin position="262"/>
        <end position="280"/>
    </location>
</feature>
<dbReference type="SUPFAM" id="SSF55856">
    <property type="entry name" value="Cytochrome b5-like heme/steroid binding domain"/>
    <property type="match status" value="1"/>
</dbReference>
<evidence type="ECO:0000256" key="8">
    <source>
        <dbReference type="ARBA" id="ARBA00022833"/>
    </source>
</evidence>
<evidence type="ECO:0000256" key="14">
    <source>
        <dbReference type="PIRNR" id="PIRNR005149"/>
    </source>
</evidence>
<evidence type="ECO:0000256" key="5">
    <source>
        <dbReference type="ARBA" id="ARBA00022723"/>
    </source>
</evidence>
<evidence type="ECO:0000256" key="10">
    <source>
        <dbReference type="ARBA" id="ARBA00023002"/>
    </source>
</evidence>
<protein>
    <recommendedName>
        <fullName evidence="14">Fatty acid 2-hydroxylase</fullName>
        <ecNumber evidence="14">1.-.-.-</ecNumber>
    </recommendedName>
</protein>
<reference evidence="17 18" key="1">
    <citation type="submission" date="2021-04" db="EMBL/GenBank/DDBJ databases">
        <authorList>
            <person name="Bliznina A."/>
        </authorList>
    </citation>
    <scope>NUCLEOTIDE SEQUENCE [LARGE SCALE GENOMIC DNA]</scope>
</reference>
<keyword evidence="6 14" id="KW-0256">Endoplasmic reticulum</keyword>
<keyword evidence="18" id="KW-1185">Reference proteome</keyword>
<keyword evidence="7 14" id="KW-0276">Fatty acid metabolism</keyword>
<evidence type="ECO:0000256" key="3">
    <source>
        <dbReference type="ARBA" id="ARBA00022516"/>
    </source>
</evidence>
<comment type="similarity">
    <text evidence="2 14">Belongs to the sterol desaturase family. SCS7 subfamily.</text>
</comment>
<comment type="subcellular location">
    <subcellularLocation>
        <location evidence="1">Endoplasmic reticulum membrane</location>
        <topology evidence="1">Multi-pass membrane protein</topology>
    </subcellularLocation>
</comment>
<comment type="function">
    <text evidence="14">Catalyzes stereospecific hydroxylation of free fatty acids at the C-2 position to produce (R)-2-hydroxy fatty acids, which are building blocks of sphingolipids and glycosphingolipids common in neural tissue and epidermis. Plays an essential role in the synthesis of galactosphingolipids of the myelin sheath. Responsible for the synthesis of sphingolipids and glycosphingolipids involved in the formation of epidermal lamellar bodies critical for skin permeability barrier. Participates in the synthesis of glycosphingolipids and a fraction of type II wax diesters in sebaceous gland, specifically regulating hair follicle homeostasis. Involved in the synthesis of sphingolipids of plasma membrane rafts, controlling lipid raft mobility and trafficking of raft-associated proteins.</text>
</comment>
<gene>
    <name evidence="17" type="ORF">OKIOD_LOCUS14484</name>
</gene>
<dbReference type="PANTHER" id="PTHR12863">
    <property type="entry name" value="FATTY ACID HYDROXYLASE"/>
    <property type="match status" value="1"/>
</dbReference>
<dbReference type="Proteomes" id="UP001158576">
    <property type="component" value="Chromosome 2"/>
</dbReference>
<evidence type="ECO:0000256" key="11">
    <source>
        <dbReference type="ARBA" id="ARBA00023098"/>
    </source>
</evidence>
<evidence type="ECO:0000256" key="1">
    <source>
        <dbReference type="ARBA" id="ARBA00004477"/>
    </source>
</evidence>
<keyword evidence="8" id="KW-0862">Zinc</keyword>
<accession>A0ABN7T7Q8</accession>
<keyword evidence="5 14" id="KW-0479">Metal-binding</keyword>
<organism evidence="17 18">
    <name type="scientific">Oikopleura dioica</name>
    <name type="common">Tunicate</name>
    <dbReference type="NCBI Taxonomy" id="34765"/>
    <lineage>
        <taxon>Eukaryota</taxon>
        <taxon>Metazoa</taxon>
        <taxon>Chordata</taxon>
        <taxon>Tunicata</taxon>
        <taxon>Appendicularia</taxon>
        <taxon>Copelata</taxon>
        <taxon>Oikopleuridae</taxon>
        <taxon>Oikopleura</taxon>
    </lineage>
</organism>
<feature type="transmembrane region" description="Helical" evidence="15">
    <location>
        <begin position="232"/>
        <end position="250"/>
    </location>
</feature>
<dbReference type="InterPro" id="IPR036400">
    <property type="entry name" value="Cyt_B5-like_heme/steroid_sf"/>
</dbReference>
<keyword evidence="11 14" id="KW-0443">Lipid metabolism</keyword>
<dbReference type="PANTHER" id="PTHR12863:SF1">
    <property type="entry name" value="FATTY ACID 2-HYDROXYLASE"/>
    <property type="match status" value="1"/>
</dbReference>
<dbReference type="InterPro" id="IPR014430">
    <property type="entry name" value="Scs7"/>
</dbReference>
<evidence type="ECO:0000256" key="4">
    <source>
        <dbReference type="ARBA" id="ARBA00022692"/>
    </source>
</evidence>
<dbReference type="InterPro" id="IPR001199">
    <property type="entry name" value="Cyt_B5-like_heme/steroid-bd"/>
</dbReference>
<feature type="transmembrane region" description="Helical" evidence="15">
    <location>
        <begin position="169"/>
        <end position="186"/>
    </location>
</feature>
<evidence type="ECO:0000256" key="12">
    <source>
        <dbReference type="ARBA" id="ARBA00023136"/>
    </source>
</evidence>
<keyword evidence="9 15" id="KW-1133">Transmembrane helix</keyword>
<dbReference type="InterPro" id="IPR006694">
    <property type="entry name" value="Fatty_acid_hydroxylase"/>
</dbReference>
<keyword evidence="13 14" id="KW-0275">Fatty acid biosynthesis</keyword>
<feature type="domain" description="Cytochrome b5 heme-binding" evidence="16">
    <location>
        <begin position="1"/>
        <end position="76"/>
    </location>
</feature>
<evidence type="ECO:0000256" key="2">
    <source>
        <dbReference type="ARBA" id="ARBA00005747"/>
    </source>
</evidence>
<keyword evidence="12 14" id="KW-0472">Membrane</keyword>
<feature type="transmembrane region" description="Helical" evidence="15">
    <location>
        <begin position="140"/>
        <end position="163"/>
    </location>
</feature>